<dbReference type="AlphaFoldDB" id="A0A0E4G9C9"/>
<dbReference type="PANTHER" id="PTHR11439:SF483">
    <property type="entry name" value="PEPTIDE SYNTHASE GLIP-LIKE, PUTATIVE (AFU_ORTHOLOGUE AFUA_3G12920)-RELATED"/>
    <property type="match status" value="1"/>
</dbReference>
<proteinExistence type="predicted"/>
<dbReference type="PANTHER" id="PTHR11439">
    <property type="entry name" value="GAG-POL-RELATED RETROTRANSPOSON"/>
    <property type="match status" value="1"/>
</dbReference>
<dbReference type="CDD" id="cd09272">
    <property type="entry name" value="RNase_HI_RT_Ty1"/>
    <property type="match status" value="1"/>
</dbReference>
<dbReference type="EMBL" id="HACL01000049">
    <property type="protein sequence ID" value="CFW94343.1"/>
    <property type="molecule type" value="Transcribed_RNA"/>
</dbReference>
<sequence>MDQGFLKDTADTKLLEDNTKYRSVVGAILYIAVCARPDIMATATVLGRKVSAPTEKDWTAAKRAVRYFKDTKDWKLKMGGEHGVTDCGDLIAFSDADWAGDSSSRKSTTGYVVYFSGGAVSWASRKQSNVTLSTMEAEYVALAETCQEVLWLRRLLSDLGEVQHSATIVNGDNQACLSFALSEKSSKRSKHIETKRHFIRDLCQRGDIKLRYCPTDSMNADILTKSLGTVEHNMFAIRLGLMRGNLRAIN</sequence>
<protein>
    <submittedName>
        <fullName evidence="1">Uncharacterized protein</fullName>
    </submittedName>
</protein>
<name>A0A0E4G9C9_ANOGA</name>
<reference evidence="1" key="1">
    <citation type="submission" date="2015-03" db="EMBL/GenBank/DDBJ databases">
        <title>Long non-coding RNA discovery across the genus Anopheles reveals conserved secondary structures within and beyond the Gambiae complex.</title>
        <authorList>
            <person name="Jenkins A."/>
            <person name="Waterhouse R."/>
            <person name="Muskavitch M."/>
        </authorList>
    </citation>
    <scope>NUCLEOTIDE SEQUENCE</scope>
    <source>
        <tissue evidence="1">Whole body</tissue>
    </source>
</reference>
<evidence type="ECO:0000313" key="1">
    <source>
        <dbReference type="EMBL" id="CFW94343.1"/>
    </source>
</evidence>
<dbReference type="VEuPathDB" id="VectorBase:AGAMI1_009253"/>
<accession>A0A0E4G9C9</accession>
<organism evidence="1">
    <name type="scientific">Anopheles gambiae</name>
    <name type="common">African malaria mosquito</name>
    <dbReference type="NCBI Taxonomy" id="7165"/>
    <lineage>
        <taxon>Eukaryota</taxon>
        <taxon>Metazoa</taxon>
        <taxon>Ecdysozoa</taxon>
        <taxon>Arthropoda</taxon>
        <taxon>Hexapoda</taxon>
        <taxon>Insecta</taxon>
        <taxon>Pterygota</taxon>
        <taxon>Neoptera</taxon>
        <taxon>Endopterygota</taxon>
        <taxon>Diptera</taxon>
        <taxon>Nematocera</taxon>
        <taxon>Culicoidea</taxon>
        <taxon>Culicidae</taxon>
        <taxon>Anophelinae</taxon>
        <taxon>Anopheles</taxon>
    </lineage>
</organism>